<feature type="transmembrane region" description="Helical" evidence="1">
    <location>
        <begin position="34"/>
        <end position="53"/>
    </location>
</feature>
<gene>
    <name evidence="2" type="ORF">GLS40_14215</name>
</gene>
<proteinExistence type="predicted"/>
<organism evidence="2 3">
    <name type="scientific">Pseudooceanicola pacificus</name>
    <dbReference type="NCBI Taxonomy" id="2676438"/>
    <lineage>
        <taxon>Bacteria</taxon>
        <taxon>Pseudomonadati</taxon>
        <taxon>Pseudomonadota</taxon>
        <taxon>Alphaproteobacteria</taxon>
        <taxon>Rhodobacterales</taxon>
        <taxon>Paracoccaceae</taxon>
        <taxon>Pseudooceanicola</taxon>
    </lineage>
</organism>
<dbReference type="EMBL" id="WNXQ01000009">
    <property type="protein sequence ID" value="MWB79191.1"/>
    <property type="molecule type" value="Genomic_DNA"/>
</dbReference>
<keyword evidence="1" id="KW-0472">Membrane</keyword>
<name>A0A844W8H7_9RHOB</name>
<keyword evidence="3" id="KW-1185">Reference proteome</keyword>
<keyword evidence="1" id="KW-1133">Transmembrane helix</keyword>
<sequence>MHKAIAVVNVVAWSGFWAFGYLALSAHVEDAGQMVTATLLAALGGAIGLWAHLRLVRPSEQTGYAVAPIRGLPTFEDNKGEGV</sequence>
<dbReference type="Proteomes" id="UP000443843">
    <property type="component" value="Unassembled WGS sequence"/>
</dbReference>
<comment type="caution">
    <text evidence="2">The sequence shown here is derived from an EMBL/GenBank/DDBJ whole genome shotgun (WGS) entry which is preliminary data.</text>
</comment>
<keyword evidence="1" id="KW-0812">Transmembrane</keyword>
<evidence type="ECO:0000256" key="1">
    <source>
        <dbReference type="SAM" id="Phobius"/>
    </source>
</evidence>
<dbReference type="RefSeq" id="WP_160383409.1">
    <property type="nucleotide sequence ID" value="NZ_WNXQ01000009.1"/>
</dbReference>
<accession>A0A844W8H7</accession>
<feature type="transmembrane region" description="Helical" evidence="1">
    <location>
        <begin position="7"/>
        <end position="28"/>
    </location>
</feature>
<evidence type="ECO:0000313" key="3">
    <source>
        <dbReference type="Proteomes" id="UP000443843"/>
    </source>
</evidence>
<protein>
    <submittedName>
        <fullName evidence="2">Uncharacterized protein</fullName>
    </submittedName>
</protein>
<reference evidence="2 3" key="1">
    <citation type="submission" date="2019-11" db="EMBL/GenBank/DDBJ databases">
        <title>Pseudooceanicola pacifica sp. nov., isolated from deep-sea sediment of the Pacific Ocean.</title>
        <authorList>
            <person name="Lyu L."/>
        </authorList>
    </citation>
    <scope>NUCLEOTIDE SEQUENCE [LARGE SCALE GENOMIC DNA]</scope>
    <source>
        <strain evidence="2 3">216_PA32_1</strain>
    </source>
</reference>
<dbReference type="AlphaFoldDB" id="A0A844W8H7"/>
<evidence type="ECO:0000313" key="2">
    <source>
        <dbReference type="EMBL" id="MWB79191.1"/>
    </source>
</evidence>